<gene>
    <name evidence="2" type="ORF">EVAR_43312_1</name>
</gene>
<evidence type="ECO:0000313" key="3">
    <source>
        <dbReference type="Proteomes" id="UP000299102"/>
    </source>
</evidence>
<name>A0A4C1WZM8_EUMVA</name>
<keyword evidence="3" id="KW-1185">Reference proteome</keyword>
<reference evidence="2 3" key="1">
    <citation type="journal article" date="2019" name="Commun. Biol.">
        <title>The bagworm genome reveals a unique fibroin gene that provides high tensile strength.</title>
        <authorList>
            <person name="Kono N."/>
            <person name="Nakamura H."/>
            <person name="Ohtoshi R."/>
            <person name="Tomita M."/>
            <person name="Numata K."/>
            <person name="Arakawa K."/>
        </authorList>
    </citation>
    <scope>NUCLEOTIDE SEQUENCE [LARGE SCALE GENOMIC DNA]</scope>
</reference>
<accession>A0A4C1WZM8</accession>
<feature type="region of interest" description="Disordered" evidence="1">
    <location>
        <begin position="109"/>
        <end position="128"/>
    </location>
</feature>
<dbReference type="EMBL" id="BGZK01000690">
    <property type="protein sequence ID" value="GBP56373.1"/>
    <property type="molecule type" value="Genomic_DNA"/>
</dbReference>
<sequence length="138" mass="15139">MDSSPVNGRPRDWTRPSDPPFGKLFIEIFSNGASIALGTHLAGTTFLFKEKCIQRQSKANLNYGRKLAAEFVNNGRFARKIARSLLKRFRGSGVGRVVQDHAIIANGSARNGQGYTDDRRSQYSSLPAGYLPPVQAAL</sequence>
<evidence type="ECO:0000313" key="2">
    <source>
        <dbReference type="EMBL" id="GBP56373.1"/>
    </source>
</evidence>
<dbReference type="AlphaFoldDB" id="A0A4C1WZM8"/>
<comment type="caution">
    <text evidence="2">The sequence shown here is derived from an EMBL/GenBank/DDBJ whole genome shotgun (WGS) entry which is preliminary data.</text>
</comment>
<evidence type="ECO:0000256" key="1">
    <source>
        <dbReference type="SAM" id="MobiDB-lite"/>
    </source>
</evidence>
<dbReference type="Proteomes" id="UP000299102">
    <property type="component" value="Unassembled WGS sequence"/>
</dbReference>
<proteinExistence type="predicted"/>
<protein>
    <submittedName>
        <fullName evidence="2">Uncharacterized protein</fullName>
    </submittedName>
</protein>
<organism evidence="2 3">
    <name type="scientific">Eumeta variegata</name>
    <name type="common">Bagworm moth</name>
    <name type="synonym">Eumeta japonica</name>
    <dbReference type="NCBI Taxonomy" id="151549"/>
    <lineage>
        <taxon>Eukaryota</taxon>
        <taxon>Metazoa</taxon>
        <taxon>Ecdysozoa</taxon>
        <taxon>Arthropoda</taxon>
        <taxon>Hexapoda</taxon>
        <taxon>Insecta</taxon>
        <taxon>Pterygota</taxon>
        <taxon>Neoptera</taxon>
        <taxon>Endopterygota</taxon>
        <taxon>Lepidoptera</taxon>
        <taxon>Glossata</taxon>
        <taxon>Ditrysia</taxon>
        <taxon>Tineoidea</taxon>
        <taxon>Psychidae</taxon>
        <taxon>Oiketicinae</taxon>
        <taxon>Eumeta</taxon>
    </lineage>
</organism>